<reference evidence="1 2" key="1">
    <citation type="submission" date="2015-03" db="EMBL/GenBank/DDBJ databases">
        <title>Draft genome sequence of Elstera litoralis.</title>
        <authorList>
            <person name="Rahalkar M.C."/>
            <person name="Dhakephalkar P.K."/>
            <person name="Pore S.D."/>
            <person name="Arora P."/>
            <person name="Kapse N.G."/>
            <person name="Pandit P.S."/>
        </authorList>
    </citation>
    <scope>NUCLEOTIDE SEQUENCE [LARGE SCALE GENOMIC DNA]</scope>
    <source>
        <strain evidence="1 2">Dia-1</strain>
    </source>
</reference>
<dbReference type="Gene3D" id="3.30.530.20">
    <property type="match status" value="1"/>
</dbReference>
<name>A0A0F3IJG4_9PROT</name>
<accession>A0A0F3IJG4</accession>
<dbReference type="AlphaFoldDB" id="A0A0F3IJG4"/>
<sequence>NNHWIFRAVPDAPGQTELDFYVDFEFHNRMLQKIIETLFNEAVKRMVSAFEARARALYG</sequence>
<dbReference type="Proteomes" id="UP000033774">
    <property type="component" value="Unassembled WGS sequence"/>
</dbReference>
<keyword evidence="2" id="KW-1185">Reference proteome</keyword>
<dbReference type="SUPFAM" id="SSF55961">
    <property type="entry name" value="Bet v1-like"/>
    <property type="match status" value="1"/>
</dbReference>
<gene>
    <name evidence="1" type="ORF">VZ95_20635</name>
</gene>
<evidence type="ECO:0000313" key="1">
    <source>
        <dbReference type="EMBL" id="KJV06658.1"/>
    </source>
</evidence>
<proteinExistence type="predicted"/>
<dbReference type="GO" id="GO:0048039">
    <property type="term" value="F:ubiquinone binding"/>
    <property type="evidence" value="ECO:0007669"/>
    <property type="project" value="InterPro"/>
</dbReference>
<dbReference type="PATRIC" id="fig|552518.3.peg.4745"/>
<organism evidence="1 2">
    <name type="scientific">Elstera litoralis</name>
    <dbReference type="NCBI Taxonomy" id="552518"/>
    <lineage>
        <taxon>Bacteria</taxon>
        <taxon>Pseudomonadati</taxon>
        <taxon>Pseudomonadota</taxon>
        <taxon>Alphaproteobacteria</taxon>
        <taxon>Rhodospirillales</taxon>
        <taxon>Rhodospirillaceae</taxon>
        <taxon>Elstera</taxon>
    </lineage>
</organism>
<dbReference type="InterPro" id="IPR044996">
    <property type="entry name" value="COQ10-like"/>
</dbReference>
<dbReference type="PANTHER" id="PTHR12901:SF10">
    <property type="entry name" value="COENZYME Q-BINDING PROTEIN COQ10, MITOCHONDRIAL"/>
    <property type="match status" value="1"/>
</dbReference>
<dbReference type="PANTHER" id="PTHR12901">
    <property type="entry name" value="SPERM PROTEIN HOMOLOG"/>
    <property type="match status" value="1"/>
</dbReference>
<dbReference type="InterPro" id="IPR023393">
    <property type="entry name" value="START-like_dom_sf"/>
</dbReference>
<dbReference type="EMBL" id="LAJY01000902">
    <property type="protein sequence ID" value="KJV06658.1"/>
    <property type="molecule type" value="Genomic_DNA"/>
</dbReference>
<evidence type="ECO:0000313" key="2">
    <source>
        <dbReference type="Proteomes" id="UP000033774"/>
    </source>
</evidence>
<protein>
    <submittedName>
        <fullName evidence="1">Cyclase</fullName>
    </submittedName>
</protein>
<feature type="non-terminal residue" evidence="1">
    <location>
        <position position="1"/>
    </location>
</feature>
<dbReference type="GO" id="GO:0045333">
    <property type="term" value="P:cellular respiration"/>
    <property type="evidence" value="ECO:0007669"/>
    <property type="project" value="InterPro"/>
</dbReference>
<comment type="caution">
    <text evidence="1">The sequence shown here is derived from an EMBL/GenBank/DDBJ whole genome shotgun (WGS) entry which is preliminary data.</text>
</comment>